<proteinExistence type="predicted"/>
<dbReference type="EMBL" id="FMWB01000030">
    <property type="protein sequence ID" value="SCZ48693.1"/>
    <property type="molecule type" value="Genomic_DNA"/>
</dbReference>
<name>A0A1G5PGQ9_9PSED</name>
<reference evidence="3" key="1">
    <citation type="submission" date="2016-10" db="EMBL/GenBank/DDBJ databases">
        <authorList>
            <person name="de Groot N.N."/>
        </authorList>
    </citation>
    <scope>NUCLEOTIDE SEQUENCE [LARGE SCALE GENOMIC DNA]</scope>
    <source>
        <strain evidence="3">DSM 15758</strain>
    </source>
</reference>
<comment type="caution">
    <text evidence="2">The sequence shown here is derived from an EMBL/GenBank/DDBJ whole genome shotgun (WGS) entry which is preliminary data.</text>
</comment>
<evidence type="ECO:0000313" key="2">
    <source>
        <dbReference type="EMBL" id="SCZ48693.1"/>
    </source>
</evidence>
<feature type="region of interest" description="Disordered" evidence="1">
    <location>
        <begin position="172"/>
        <end position="198"/>
    </location>
</feature>
<accession>A0A1G5PGQ9</accession>
<gene>
    <name evidence="2" type="ORF">SAMN05216279_13020</name>
</gene>
<organism evidence="2 3">
    <name type="scientific">Pseudomonas oryzihabitans</name>
    <dbReference type="NCBI Taxonomy" id="47885"/>
    <lineage>
        <taxon>Bacteria</taxon>
        <taxon>Pseudomonadati</taxon>
        <taxon>Pseudomonadota</taxon>
        <taxon>Gammaproteobacteria</taxon>
        <taxon>Pseudomonadales</taxon>
        <taxon>Pseudomonadaceae</taxon>
        <taxon>Pseudomonas</taxon>
    </lineage>
</organism>
<protein>
    <submittedName>
        <fullName evidence="2">Uncharacterized protein</fullName>
    </submittedName>
</protein>
<dbReference type="Proteomes" id="UP000183046">
    <property type="component" value="Unassembled WGS sequence"/>
</dbReference>
<dbReference type="AlphaFoldDB" id="A0A1G5PGQ9"/>
<evidence type="ECO:0000256" key="1">
    <source>
        <dbReference type="SAM" id="MobiDB-lite"/>
    </source>
</evidence>
<sequence>MQQETARSCAMHLRQHLNTFFLLKKEVRALAARHQSVHQALRQIERELNMLDAQGQGKGLSQATIFRYRELQTRQWRESERLSSITSALAAFGQQFVCLFAVLDGQLLASDRLAVLGGRAQAFGTQSWSEAPLEVMVLRYHVETASGYLGSGPLAIALQAYRGLLGHSGQRRGAVQPRALRMSRPTQCSEWTRRKNRR</sequence>
<evidence type="ECO:0000313" key="3">
    <source>
        <dbReference type="Proteomes" id="UP000183046"/>
    </source>
</evidence>